<protein>
    <submittedName>
        <fullName evidence="3">SAM-dependent methyltransferase</fullName>
    </submittedName>
</protein>
<dbReference type="SUPFAM" id="SSF53335">
    <property type="entry name" value="S-adenosyl-L-methionine-dependent methyltransferases"/>
    <property type="match status" value="1"/>
</dbReference>
<dbReference type="InterPro" id="IPR013216">
    <property type="entry name" value="Methyltransf_11"/>
</dbReference>
<organism evidence="3 4">
    <name type="scientific">Arthrobacter ginsengisoli</name>
    <dbReference type="NCBI Taxonomy" id="1356565"/>
    <lineage>
        <taxon>Bacteria</taxon>
        <taxon>Bacillati</taxon>
        <taxon>Actinomycetota</taxon>
        <taxon>Actinomycetes</taxon>
        <taxon>Micrococcales</taxon>
        <taxon>Micrococcaceae</taxon>
        <taxon>Arthrobacter</taxon>
    </lineage>
</organism>
<keyword evidence="4" id="KW-1185">Reference proteome</keyword>
<dbReference type="CDD" id="cd02440">
    <property type="entry name" value="AdoMet_MTases"/>
    <property type="match status" value="1"/>
</dbReference>
<evidence type="ECO:0000256" key="1">
    <source>
        <dbReference type="SAM" id="MobiDB-lite"/>
    </source>
</evidence>
<sequence>MDHQPHRTRDNDHHPHQRSGSHDQHRVLDLDAEVFSDKVAAVLDVAGPTAARSVVDLGAGTGAGSRLLRERYPDAAVTCVDNDPQMLELLRGQGFDVVEADLDHGFPALAGSLPTADAAAETPVDVVWASSSLHHVADPARLLSGVRRALSPGGVLVVVELAALPRFLSHPREALLEQRCHAAAAAEGWNHHPNWTPVIEAAGFSVTQSEVTTVAPVTPAAREYARQWFARFLHLPALTADDRDAVEDLLERFSNDIALEPHTTRTVWVATPDQNKIHSSRK</sequence>
<dbReference type="EMBL" id="JAVDVQ010000002">
    <property type="protein sequence ID" value="MDR7081483.1"/>
    <property type="molecule type" value="Genomic_DNA"/>
</dbReference>
<accession>A0ABU1U8G6</accession>
<name>A0ABU1U8G6_9MICC</name>
<reference evidence="3 4" key="1">
    <citation type="submission" date="2023-07" db="EMBL/GenBank/DDBJ databases">
        <title>Sorghum-associated microbial communities from plants grown in Nebraska, USA.</title>
        <authorList>
            <person name="Schachtman D."/>
        </authorList>
    </citation>
    <scope>NUCLEOTIDE SEQUENCE [LARGE SCALE GENOMIC DNA]</scope>
    <source>
        <strain evidence="3 4">BE167</strain>
    </source>
</reference>
<dbReference type="PANTHER" id="PTHR43591">
    <property type="entry name" value="METHYLTRANSFERASE"/>
    <property type="match status" value="1"/>
</dbReference>
<feature type="domain" description="Methyltransferase type 11" evidence="2">
    <location>
        <begin position="55"/>
        <end position="158"/>
    </location>
</feature>
<dbReference type="GO" id="GO:0032259">
    <property type="term" value="P:methylation"/>
    <property type="evidence" value="ECO:0007669"/>
    <property type="project" value="UniProtKB-KW"/>
</dbReference>
<evidence type="ECO:0000259" key="2">
    <source>
        <dbReference type="Pfam" id="PF08241"/>
    </source>
</evidence>
<dbReference type="Gene3D" id="3.40.50.150">
    <property type="entry name" value="Vaccinia Virus protein VP39"/>
    <property type="match status" value="1"/>
</dbReference>
<gene>
    <name evidence="3" type="ORF">J2X01_000760</name>
</gene>
<dbReference type="Proteomes" id="UP001252243">
    <property type="component" value="Unassembled WGS sequence"/>
</dbReference>
<dbReference type="RefSeq" id="WP_310050675.1">
    <property type="nucleotide sequence ID" value="NZ_JAVDVQ010000002.1"/>
</dbReference>
<evidence type="ECO:0000313" key="3">
    <source>
        <dbReference type="EMBL" id="MDR7081483.1"/>
    </source>
</evidence>
<keyword evidence="3" id="KW-0808">Transferase</keyword>
<dbReference type="InterPro" id="IPR029063">
    <property type="entry name" value="SAM-dependent_MTases_sf"/>
</dbReference>
<dbReference type="GO" id="GO:0008168">
    <property type="term" value="F:methyltransferase activity"/>
    <property type="evidence" value="ECO:0007669"/>
    <property type="project" value="UniProtKB-KW"/>
</dbReference>
<evidence type="ECO:0000313" key="4">
    <source>
        <dbReference type="Proteomes" id="UP001252243"/>
    </source>
</evidence>
<proteinExistence type="predicted"/>
<comment type="caution">
    <text evidence="3">The sequence shown here is derived from an EMBL/GenBank/DDBJ whole genome shotgun (WGS) entry which is preliminary data.</text>
</comment>
<keyword evidence="3" id="KW-0489">Methyltransferase</keyword>
<dbReference type="Pfam" id="PF08241">
    <property type="entry name" value="Methyltransf_11"/>
    <property type="match status" value="1"/>
</dbReference>
<feature type="region of interest" description="Disordered" evidence="1">
    <location>
        <begin position="1"/>
        <end position="24"/>
    </location>
</feature>